<organism evidence="3 4">
    <name type="scientific">Solirubrobacter pauli</name>
    <dbReference type="NCBI Taxonomy" id="166793"/>
    <lineage>
        <taxon>Bacteria</taxon>
        <taxon>Bacillati</taxon>
        <taxon>Actinomycetota</taxon>
        <taxon>Thermoleophilia</taxon>
        <taxon>Solirubrobacterales</taxon>
        <taxon>Solirubrobacteraceae</taxon>
        <taxon>Solirubrobacter</taxon>
    </lineage>
</organism>
<accession>A0A660LFZ1</accession>
<dbReference type="Pfam" id="PF02861">
    <property type="entry name" value="Clp_N"/>
    <property type="match status" value="1"/>
</dbReference>
<protein>
    <submittedName>
        <fullName evidence="3">ClpA/ClpB-like protein</fullName>
    </submittedName>
</protein>
<dbReference type="InterPro" id="IPR004176">
    <property type="entry name" value="Clp_R_N"/>
</dbReference>
<dbReference type="Proteomes" id="UP000278962">
    <property type="component" value="Unassembled WGS sequence"/>
</dbReference>
<evidence type="ECO:0000259" key="2">
    <source>
        <dbReference type="PROSITE" id="PS51903"/>
    </source>
</evidence>
<keyword evidence="4" id="KW-1185">Reference proteome</keyword>
<dbReference type="PROSITE" id="PS51903">
    <property type="entry name" value="CLP_R"/>
    <property type="match status" value="1"/>
</dbReference>
<dbReference type="Gene3D" id="1.10.1780.10">
    <property type="entry name" value="Clp, N-terminal domain"/>
    <property type="match status" value="1"/>
</dbReference>
<dbReference type="AlphaFoldDB" id="A0A660LFZ1"/>
<comment type="caution">
    <text evidence="3">The sequence shown here is derived from an EMBL/GenBank/DDBJ whole genome shotgun (WGS) entry which is preliminary data.</text>
</comment>
<dbReference type="SUPFAM" id="SSF81923">
    <property type="entry name" value="Double Clp-N motif"/>
    <property type="match status" value="1"/>
</dbReference>
<evidence type="ECO:0000313" key="3">
    <source>
        <dbReference type="EMBL" id="RKQ94002.1"/>
    </source>
</evidence>
<dbReference type="RefSeq" id="WP_170179206.1">
    <property type="nucleotide sequence ID" value="NZ_RBIL01000001.1"/>
</dbReference>
<dbReference type="InterPro" id="IPR036628">
    <property type="entry name" value="Clp_N_dom_sf"/>
</dbReference>
<reference evidence="3 4" key="1">
    <citation type="submission" date="2018-10" db="EMBL/GenBank/DDBJ databases">
        <title>Genomic Encyclopedia of Archaeal and Bacterial Type Strains, Phase II (KMG-II): from individual species to whole genera.</title>
        <authorList>
            <person name="Goeker M."/>
        </authorList>
    </citation>
    <scope>NUCLEOTIDE SEQUENCE [LARGE SCALE GENOMIC DNA]</scope>
    <source>
        <strain evidence="3 4">DSM 14954</strain>
    </source>
</reference>
<feature type="domain" description="Clp R" evidence="2">
    <location>
        <begin position="2"/>
        <end position="153"/>
    </location>
</feature>
<sequence length="153" mass="16285">MLQRFTKDARAIVEAAVEIARERGASTVEAEHLLLAATRREDPTAIVLRGHGLDFDGLDRALEAESERSLAAVGVSAERPRFTPFPGKPRFATSAKAALEGALRAATERADRHIGSRHVVLGVLRPTRGTVPRALGLAGVDRDELSAAISSAT</sequence>
<keyword evidence="1" id="KW-0677">Repeat</keyword>
<name>A0A660LFZ1_9ACTN</name>
<proteinExistence type="predicted"/>
<dbReference type="EMBL" id="RBIL01000001">
    <property type="protein sequence ID" value="RKQ94002.1"/>
    <property type="molecule type" value="Genomic_DNA"/>
</dbReference>
<evidence type="ECO:0000313" key="4">
    <source>
        <dbReference type="Proteomes" id="UP000278962"/>
    </source>
</evidence>
<evidence type="ECO:0000256" key="1">
    <source>
        <dbReference type="PROSITE-ProRule" id="PRU01251"/>
    </source>
</evidence>
<gene>
    <name evidence="3" type="ORF">C8N24_3878</name>
</gene>